<protein>
    <recommendedName>
        <fullName evidence="2">BioF2-like acetyltransferase domain-containing protein</fullName>
    </recommendedName>
</protein>
<keyword evidence="1" id="KW-0812">Transmembrane</keyword>
<dbReference type="InterPro" id="IPR038740">
    <property type="entry name" value="BioF2-like_GNAT_dom"/>
</dbReference>
<evidence type="ECO:0000313" key="4">
    <source>
        <dbReference type="Proteomes" id="UP000177950"/>
    </source>
</evidence>
<proteinExistence type="predicted"/>
<keyword evidence="1" id="KW-0472">Membrane</keyword>
<evidence type="ECO:0000259" key="2">
    <source>
        <dbReference type="Pfam" id="PF13480"/>
    </source>
</evidence>
<organism evidence="3 4">
    <name type="scientific">Candidatus Muproteobacteria bacterium RBG_19FT_COMBO_61_10</name>
    <dbReference type="NCBI Taxonomy" id="1817761"/>
    <lineage>
        <taxon>Bacteria</taxon>
        <taxon>Pseudomonadati</taxon>
        <taxon>Pseudomonadota</taxon>
        <taxon>Candidatus Muproteobacteria</taxon>
    </lineage>
</organism>
<dbReference type="InterPro" id="IPR016181">
    <property type="entry name" value="Acyl_CoA_acyltransferase"/>
</dbReference>
<feature type="transmembrane region" description="Helical" evidence="1">
    <location>
        <begin position="12"/>
        <end position="37"/>
    </location>
</feature>
<evidence type="ECO:0000313" key="3">
    <source>
        <dbReference type="EMBL" id="OGI57467.1"/>
    </source>
</evidence>
<evidence type="ECO:0000256" key="1">
    <source>
        <dbReference type="SAM" id="Phobius"/>
    </source>
</evidence>
<sequence>MHEFSARNACSINLILVDGVCIACQFCLMAGDTLYLLKIGYSEEYRAMGPGNVLLNELLQRCCADTNIEKLSFITGANWNDSWAPEQQDVYENRIFNATLSGVSVYLLEKIKDQGRHIKHWMQRVRRRSPA</sequence>
<comment type="caution">
    <text evidence="3">The sequence shown here is derived from an EMBL/GenBank/DDBJ whole genome shotgun (WGS) entry which is preliminary data.</text>
</comment>
<dbReference type="AlphaFoldDB" id="A0A1F6UJB7"/>
<keyword evidence="1" id="KW-1133">Transmembrane helix</keyword>
<dbReference type="Proteomes" id="UP000177950">
    <property type="component" value="Unassembled WGS sequence"/>
</dbReference>
<dbReference type="SUPFAM" id="SSF55729">
    <property type="entry name" value="Acyl-CoA N-acyltransferases (Nat)"/>
    <property type="match status" value="1"/>
</dbReference>
<name>A0A1F6UJB7_9PROT</name>
<dbReference type="EMBL" id="MFSV01000134">
    <property type="protein sequence ID" value="OGI57467.1"/>
    <property type="molecule type" value="Genomic_DNA"/>
</dbReference>
<gene>
    <name evidence="3" type="ORF">A2V58_02565</name>
</gene>
<reference evidence="3 4" key="1">
    <citation type="journal article" date="2016" name="Nat. Commun.">
        <title>Thousands of microbial genomes shed light on interconnected biogeochemical processes in an aquifer system.</title>
        <authorList>
            <person name="Anantharaman K."/>
            <person name="Brown C.T."/>
            <person name="Hug L.A."/>
            <person name="Sharon I."/>
            <person name="Castelle C.J."/>
            <person name="Probst A.J."/>
            <person name="Thomas B.C."/>
            <person name="Singh A."/>
            <person name="Wilkins M.J."/>
            <person name="Karaoz U."/>
            <person name="Brodie E.L."/>
            <person name="Williams K.H."/>
            <person name="Hubbard S.S."/>
            <person name="Banfield J.F."/>
        </authorList>
    </citation>
    <scope>NUCLEOTIDE SEQUENCE [LARGE SCALE GENOMIC DNA]</scope>
</reference>
<feature type="domain" description="BioF2-like acetyltransferase" evidence="2">
    <location>
        <begin position="1"/>
        <end position="77"/>
    </location>
</feature>
<accession>A0A1F6UJB7</accession>
<dbReference type="Pfam" id="PF13480">
    <property type="entry name" value="Acetyltransf_6"/>
    <property type="match status" value="1"/>
</dbReference>